<dbReference type="PIRSF" id="PIRSF006305">
    <property type="entry name" value="Maf"/>
    <property type="match status" value="1"/>
</dbReference>
<dbReference type="InterPro" id="IPR003697">
    <property type="entry name" value="Maf-like"/>
</dbReference>
<dbReference type="CDD" id="cd00555">
    <property type="entry name" value="Maf"/>
    <property type="match status" value="1"/>
</dbReference>
<keyword evidence="2" id="KW-0378">Hydrolase</keyword>
<name>A0A383VAS6_TETOB</name>
<dbReference type="InterPro" id="IPR029001">
    <property type="entry name" value="ITPase-like_fam"/>
</dbReference>
<dbReference type="Proteomes" id="UP000256970">
    <property type="component" value="Unassembled WGS sequence"/>
</dbReference>
<dbReference type="Gene3D" id="3.90.950.10">
    <property type="match status" value="1"/>
</dbReference>
<evidence type="ECO:0000256" key="2">
    <source>
        <dbReference type="ARBA" id="ARBA00022801"/>
    </source>
</evidence>
<comment type="cofactor">
    <cofactor evidence="1">
        <name>a divalent metal cation</name>
        <dbReference type="ChEBI" id="CHEBI:60240"/>
    </cofactor>
</comment>
<dbReference type="AlphaFoldDB" id="A0A383VAS6"/>
<protein>
    <submittedName>
        <fullName evidence="3">Uncharacterized protein</fullName>
    </submittedName>
</protein>
<evidence type="ECO:0000313" key="3">
    <source>
        <dbReference type="EMBL" id="SZX61862.1"/>
    </source>
</evidence>
<evidence type="ECO:0000313" key="4">
    <source>
        <dbReference type="Proteomes" id="UP000256970"/>
    </source>
</evidence>
<dbReference type="Pfam" id="PF02545">
    <property type="entry name" value="Maf"/>
    <property type="match status" value="1"/>
</dbReference>
<proteinExistence type="inferred from homology"/>
<dbReference type="EMBL" id="FNXT01000182">
    <property type="protein sequence ID" value="SZX61862.1"/>
    <property type="molecule type" value="Genomic_DNA"/>
</dbReference>
<sequence>MILQHITGLNTKRIVLASGSPRRKELLGNLGLKFEIVVSSFEETLPHHWFENAADYAVETARHKALDVAKVCAAQKGKPPVDLIISADTIVEHGGYILEKPDDVSHARKMLESLSGSSHHVHTGVALVLPQAPVPEGQEGPFCRTFSETTNVLFHELPTELIDAYIHTGEPFGKAGSYGIQGAASSFVTGITGCYFNVVGFPLHSFSQQVQQLLQEGLLTLPAAEAAVAAQASKQ</sequence>
<dbReference type="HAMAP" id="MF_00528">
    <property type="entry name" value="Maf"/>
    <property type="match status" value="1"/>
</dbReference>
<evidence type="ECO:0000256" key="1">
    <source>
        <dbReference type="ARBA" id="ARBA00001968"/>
    </source>
</evidence>
<dbReference type="SUPFAM" id="SSF52972">
    <property type="entry name" value="ITPase-like"/>
    <property type="match status" value="1"/>
</dbReference>
<gene>
    <name evidence="3" type="ORF">BQ4739_LOCUS2424</name>
</gene>
<keyword evidence="4" id="KW-1185">Reference proteome</keyword>
<reference evidence="3 4" key="1">
    <citation type="submission" date="2016-10" db="EMBL/GenBank/DDBJ databases">
        <authorList>
            <person name="Cai Z."/>
        </authorList>
    </citation>
    <scope>NUCLEOTIDE SEQUENCE [LARGE SCALE GENOMIC DNA]</scope>
</reference>
<dbReference type="OrthoDB" id="10267058at2759"/>
<dbReference type="PANTHER" id="PTHR43213:SF5">
    <property type="entry name" value="BIFUNCTIONAL DTTP_UTP PYROPHOSPHATASE_METHYLTRANSFERASE PROTEIN-RELATED"/>
    <property type="match status" value="1"/>
</dbReference>
<organism evidence="3 4">
    <name type="scientific">Tetradesmus obliquus</name>
    <name type="common">Green alga</name>
    <name type="synonym">Acutodesmus obliquus</name>
    <dbReference type="NCBI Taxonomy" id="3088"/>
    <lineage>
        <taxon>Eukaryota</taxon>
        <taxon>Viridiplantae</taxon>
        <taxon>Chlorophyta</taxon>
        <taxon>core chlorophytes</taxon>
        <taxon>Chlorophyceae</taxon>
        <taxon>CS clade</taxon>
        <taxon>Sphaeropleales</taxon>
        <taxon>Scenedesmaceae</taxon>
        <taxon>Tetradesmus</taxon>
    </lineage>
</organism>
<dbReference type="GO" id="GO:0047429">
    <property type="term" value="F:nucleoside triphosphate diphosphatase activity"/>
    <property type="evidence" value="ECO:0007669"/>
    <property type="project" value="InterPro"/>
</dbReference>
<dbReference type="PANTHER" id="PTHR43213">
    <property type="entry name" value="BIFUNCTIONAL DTTP/UTP PYROPHOSPHATASE/METHYLTRANSFERASE PROTEIN-RELATED"/>
    <property type="match status" value="1"/>
</dbReference>
<dbReference type="STRING" id="3088.A0A383VAS6"/>
<dbReference type="NCBIfam" id="TIGR00172">
    <property type="entry name" value="maf"/>
    <property type="match status" value="1"/>
</dbReference>
<accession>A0A383VAS6</accession>